<dbReference type="Pfam" id="PF06422">
    <property type="entry name" value="PDR_CDR"/>
    <property type="match status" value="1"/>
</dbReference>
<dbReference type="GeneID" id="40750387"/>
<evidence type="ECO:0000256" key="7">
    <source>
        <dbReference type="ARBA" id="ARBA00022741"/>
    </source>
</evidence>
<keyword evidence="18" id="KW-1185">Reference proteome</keyword>
<dbReference type="GO" id="GO:0016887">
    <property type="term" value="F:ATP hydrolysis activity"/>
    <property type="evidence" value="ECO:0007669"/>
    <property type="project" value="InterPro"/>
</dbReference>
<dbReference type="EMBL" id="KL585001">
    <property type="protein sequence ID" value="KEQ80029.1"/>
    <property type="molecule type" value="Genomic_DNA"/>
</dbReference>
<feature type="transmembrane region" description="Helical" evidence="15">
    <location>
        <begin position="655"/>
        <end position="674"/>
    </location>
</feature>
<evidence type="ECO:0000313" key="18">
    <source>
        <dbReference type="Proteomes" id="UP000030706"/>
    </source>
</evidence>
<dbReference type="RefSeq" id="XP_029756216.1">
    <property type="nucleotide sequence ID" value="XM_029908081.1"/>
</dbReference>
<dbReference type="Pfam" id="PF01061">
    <property type="entry name" value="ABC2_membrane"/>
    <property type="match status" value="2"/>
</dbReference>
<feature type="domain" description="ABC transporter" evidence="16">
    <location>
        <begin position="188"/>
        <end position="432"/>
    </location>
</feature>
<dbReference type="OrthoDB" id="245989at2759"/>
<feature type="compositionally biased region" description="Basic and acidic residues" evidence="14">
    <location>
        <begin position="28"/>
        <end position="41"/>
    </location>
</feature>
<name>A0A074X8E1_AURPU</name>
<keyword evidence="9 15" id="KW-1133">Transmembrane helix</keyword>
<dbReference type="InterPro" id="IPR029481">
    <property type="entry name" value="ABC_trans_N"/>
</dbReference>
<evidence type="ECO:0000256" key="10">
    <source>
        <dbReference type="ARBA" id="ARBA00023136"/>
    </source>
</evidence>
<keyword evidence="11" id="KW-0325">Glycoprotein</keyword>
<proteinExistence type="inferred from homology"/>
<reference evidence="17 18" key="1">
    <citation type="journal article" date="2014" name="BMC Genomics">
        <title>Genome sequencing of four Aureobasidium pullulans varieties: biotechnological potential, stress tolerance, and description of new species.</title>
        <authorList>
            <person name="Gostin Ar C."/>
            <person name="Ohm R.A."/>
            <person name="Kogej T."/>
            <person name="Sonjak S."/>
            <person name="Turk M."/>
            <person name="Zajc J."/>
            <person name="Zalar P."/>
            <person name="Grube M."/>
            <person name="Sun H."/>
            <person name="Han J."/>
            <person name="Sharma A."/>
            <person name="Chiniquy J."/>
            <person name="Ngan C.Y."/>
            <person name="Lipzen A."/>
            <person name="Barry K."/>
            <person name="Grigoriev I.V."/>
            <person name="Gunde-Cimerman N."/>
        </authorList>
    </citation>
    <scope>NUCLEOTIDE SEQUENCE [LARGE SCALE GENOMIC DNA]</scope>
    <source>
        <strain evidence="17 18">EXF-150</strain>
    </source>
</reference>
<dbReference type="Pfam" id="PF14510">
    <property type="entry name" value="ABC_trans_N"/>
    <property type="match status" value="1"/>
</dbReference>
<evidence type="ECO:0000256" key="13">
    <source>
        <dbReference type="ARBA" id="ARBA00069001"/>
    </source>
</evidence>
<keyword evidence="7" id="KW-0547">Nucleotide-binding</keyword>
<dbReference type="STRING" id="1043002.A0A074X8E1"/>
<evidence type="ECO:0000256" key="4">
    <source>
        <dbReference type="ARBA" id="ARBA00022475"/>
    </source>
</evidence>
<dbReference type="InterPro" id="IPR034003">
    <property type="entry name" value="ABCG_PDR_2"/>
</dbReference>
<dbReference type="SUPFAM" id="SSF52540">
    <property type="entry name" value="P-loop containing nucleoside triphosphate hydrolases"/>
    <property type="match status" value="2"/>
</dbReference>
<feature type="transmembrane region" description="Helical" evidence="15">
    <location>
        <begin position="1254"/>
        <end position="1271"/>
    </location>
</feature>
<protein>
    <recommendedName>
        <fullName evidence="13">ABC multidrug transporter atrF</fullName>
    </recommendedName>
</protein>
<feature type="transmembrane region" description="Helical" evidence="15">
    <location>
        <begin position="545"/>
        <end position="565"/>
    </location>
</feature>
<feature type="transmembrane region" description="Helical" evidence="15">
    <location>
        <begin position="1360"/>
        <end position="1381"/>
    </location>
</feature>
<dbReference type="SMART" id="SM00382">
    <property type="entry name" value="AAA"/>
    <property type="match status" value="2"/>
</dbReference>
<dbReference type="FunFam" id="3.40.50.300:FF:001650">
    <property type="entry name" value="ABC drug exporter AtrF"/>
    <property type="match status" value="1"/>
</dbReference>
<feature type="compositionally biased region" description="Basic and acidic residues" evidence="14">
    <location>
        <begin position="48"/>
        <end position="60"/>
    </location>
</feature>
<accession>A0A074X8E1</accession>
<evidence type="ECO:0000256" key="8">
    <source>
        <dbReference type="ARBA" id="ARBA00022840"/>
    </source>
</evidence>
<feature type="compositionally biased region" description="Polar residues" evidence="14">
    <location>
        <begin position="854"/>
        <end position="864"/>
    </location>
</feature>
<organism evidence="17 18">
    <name type="scientific">Aureobasidium pullulans EXF-150</name>
    <dbReference type="NCBI Taxonomy" id="1043002"/>
    <lineage>
        <taxon>Eukaryota</taxon>
        <taxon>Fungi</taxon>
        <taxon>Dikarya</taxon>
        <taxon>Ascomycota</taxon>
        <taxon>Pezizomycotina</taxon>
        <taxon>Dothideomycetes</taxon>
        <taxon>Dothideomycetidae</taxon>
        <taxon>Dothideales</taxon>
        <taxon>Saccotheciaceae</taxon>
        <taxon>Aureobasidium</taxon>
    </lineage>
</organism>
<dbReference type="InterPro" id="IPR010929">
    <property type="entry name" value="PDR_CDR_ABC"/>
</dbReference>
<dbReference type="InterPro" id="IPR013525">
    <property type="entry name" value="ABC2_TM"/>
</dbReference>
<feature type="region of interest" description="Disordered" evidence="14">
    <location>
        <begin position="841"/>
        <end position="876"/>
    </location>
</feature>
<feature type="transmembrane region" description="Helical" evidence="15">
    <location>
        <begin position="577"/>
        <end position="599"/>
    </location>
</feature>
<evidence type="ECO:0000256" key="14">
    <source>
        <dbReference type="SAM" id="MobiDB-lite"/>
    </source>
</evidence>
<feature type="region of interest" description="Disordered" evidence="14">
    <location>
        <begin position="1"/>
        <end position="126"/>
    </location>
</feature>
<dbReference type="PROSITE" id="PS50893">
    <property type="entry name" value="ABC_TRANSPORTER_2"/>
    <property type="match status" value="2"/>
</dbReference>
<feature type="transmembrane region" description="Helical" evidence="15">
    <location>
        <begin position="1511"/>
        <end position="1530"/>
    </location>
</feature>
<dbReference type="GO" id="GO:0140359">
    <property type="term" value="F:ABC-type transporter activity"/>
    <property type="evidence" value="ECO:0007669"/>
    <property type="project" value="InterPro"/>
</dbReference>
<dbReference type="InterPro" id="IPR034001">
    <property type="entry name" value="ABCG_PDR_1"/>
</dbReference>
<evidence type="ECO:0000256" key="6">
    <source>
        <dbReference type="ARBA" id="ARBA00022737"/>
    </source>
</evidence>
<evidence type="ECO:0000259" key="16">
    <source>
        <dbReference type="PROSITE" id="PS50893"/>
    </source>
</evidence>
<evidence type="ECO:0000256" key="1">
    <source>
        <dbReference type="ARBA" id="ARBA00004651"/>
    </source>
</evidence>
<gene>
    <name evidence="17" type="ORF">M438DRAFT_369039</name>
</gene>
<comment type="subcellular location">
    <subcellularLocation>
        <location evidence="1">Cell membrane</location>
        <topology evidence="1">Multi-pass membrane protein</topology>
    </subcellularLocation>
</comment>
<feature type="transmembrane region" description="Helical" evidence="15">
    <location>
        <begin position="686"/>
        <end position="705"/>
    </location>
</feature>
<evidence type="ECO:0000256" key="5">
    <source>
        <dbReference type="ARBA" id="ARBA00022692"/>
    </source>
</evidence>
<evidence type="ECO:0000256" key="3">
    <source>
        <dbReference type="ARBA" id="ARBA00022448"/>
    </source>
</evidence>
<dbReference type="Pfam" id="PF00005">
    <property type="entry name" value="ABC_tran"/>
    <property type="match status" value="2"/>
</dbReference>
<keyword evidence="6" id="KW-0677">Repeat</keyword>
<dbReference type="InterPro" id="IPR003593">
    <property type="entry name" value="AAA+_ATPase"/>
</dbReference>
<dbReference type="CDD" id="cd03233">
    <property type="entry name" value="ABCG_PDR_domain1"/>
    <property type="match status" value="1"/>
</dbReference>
<dbReference type="HOGENOM" id="CLU_000604_35_0_1"/>
<keyword evidence="8" id="KW-0067">ATP-binding</keyword>
<dbReference type="InterPro" id="IPR017871">
    <property type="entry name" value="ABC_transporter-like_CS"/>
</dbReference>
<keyword evidence="5 15" id="KW-0812">Transmembrane</keyword>
<comment type="similarity">
    <text evidence="2">Belongs to the ABC transporter superfamily. ABCG family. PDR (TC 3.A.1.205) subfamily.</text>
</comment>
<dbReference type="CDD" id="cd03232">
    <property type="entry name" value="ABCG_PDR_domain2"/>
    <property type="match status" value="1"/>
</dbReference>
<feature type="transmembrane region" description="Helical" evidence="15">
    <location>
        <begin position="1331"/>
        <end position="1353"/>
    </location>
</feature>
<feature type="transmembrane region" description="Helical" evidence="15">
    <location>
        <begin position="1291"/>
        <end position="1319"/>
    </location>
</feature>
<dbReference type="PANTHER" id="PTHR19241">
    <property type="entry name" value="ATP-BINDING CASSETTE TRANSPORTER"/>
    <property type="match status" value="1"/>
</dbReference>
<feature type="transmembrane region" description="Helical" evidence="15">
    <location>
        <begin position="620"/>
        <end position="643"/>
    </location>
</feature>
<feature type="domain" description="ABC transporter" evidence="16">
    <location>
        <begin position="886"/>
        <end position="1124"/>
    </location>
</feature>
<keyword evidence="3" id="KW-0813">Transport</keyword>
<evidence type="ECO:0000256" key="11">
    <source>
        <dbReference type="ARBA" id="ARBA00023180"/>
    </source>
</evidence>
<evidence type="ECO:0000256" key="12">
    <source>
        <dbReference type="ARBA" id="ARBA00047823"/>
    </source>
</evidence>
<evidence type="ECO:0000256" key="2">
    <source>
        <dbReference type="ARBA" id="ARBA00006012"/>
    </source>
</evidence>
<evidence type="ECO:0000256" key="15">
    <source>
        <dbReference type="SAM" id="Phobius"/>
    </source>
</evidence>
<feature type="compositionally biased region" description="Basic and acidic residues" evidence="14">
    <location>
        <begin position="70"/>
        <end position="81"/>
    </location>
</feature>
<keyword evidence="4" id="KW-1003">Cell membrane</keyword>
<dbReference type="PROSITE" id="PS00211">
    <property type="entry name" value="ABC_TRANSPORTER_1"/>
    <property type="match status" value="1"/>
</dbReference>
<dbReference type="GO" id="GO:0005524">
    <property type="term" value="F:ATP binding"/>
    <property type="evidence" value="ECO:0007669"/>
    <property type="project" value="UniProtKB-KW"/>
</dbReference>
<dbReference type="Gene3D" id="3.40.50.300">
    <property type="entry name" value="P-loop containing nucleotide triphosphate hydrolases"/>
    <property type="match status" value="2"/>
</dbReference>
<comment type="catalytic activity">
    <reaction evidence="12">
        <text>voriconazole(in) + ATP + H2O = voriconazole(out) + ADP + phosphate + H(+)</text>
        <dbReference type="Rhea" id="RHEA:61912"/>
        <dbReference type="ChEBI" id="CHEBI:10023"/>
        <dbReference type="ChEBI" id="CHEBI:15377"/>
        <dbReference type="ChEBI" id="CHEBI:15378"/>
        <dbReference type="ChEBI" id="CHEBI:30616"/>
        <dbReference type="ChEBI" id="CHEBI:43474"/>
        <dbReference type="ChEBI" id="CHEBI:456216"/>
    </reaction>
    <physiologicalReaction direction="left-to-right" evidence="12">
        <dbReference type="Rhea" id="RHEA:61913"/>
    </physiologicalReaction>
</comment>
<evidence type="ECO:0000256" key="9">
    <source>
        <dbReference type="ARBA" id="ARBA00022989"/>
    </source>
</evidence>
<evidence type="ECO:0000313" key="17">
    <source>
        <dbReference type="EMBL" id="KEQ80029.1"/>
    </source>
</evidence>
<dbReference type="InterPro" id="IPR003439">
    <property type="entry name" value="ABC_transporter-like_ATP-bd"/>
</dbReference>
<keyword evidence="10 15" id="KW-0472">Membrane</keyword>
<feature type="transmembrane region" description="Helical" evidence="15">
    <location>
        <begin position="805"/>
        <end position="830"/>
    </location>
</feature>
<dbReference type="Proteomes" id="UP000030706">
    <property type="component" value="Unassembled WGS sequence"/>
</dbReference>
<feature type="transmembrane region" description="Helical" evidence="15">
    <location>
        <begin position="1221"/>
        <end position="1242"/>
    </location>
</feature>
<dbReference type="GO" id="GO:0005886">
    <property type="term" value="C:plasma membrane"/>
    <property type="evidence" value="ECO:0007669"/>
    <property type="project" value="UniProtKB-SubCell"/>
</dbReference>
<dbReference type="FunFam" id="3.40.50.300:FF:000054">
    <property type="entry name" value="ABC multidrug transporter atrF"/>
    <property type="match status" value="1"/>
</dbReference>
<dbReference type="InterPro" id="IPR027417">
    <property type="entry name" value="P-loop_NTPase"/>
</dbReference>
<feature type="transmembrane region" description="Helical" evidence="15">
    <location>
        <begin position="1486"/>
        <end position="1505"/>
    </location>
</feature>
<sequence>MWGSGLPDDPRIARLESQGGQNAWHNPSEPRAERLHKDHDSQSSSSDDVDRSGTWGERDAGIPNEVMAMEDYRALRRELTNRSRTSAHQSLGRRQSSRRQSTTTDAADEESQIGNTEAQPKDEDDFELSDFMREGHLGQRKGDKSAKKVGVVYKNLTVKGVAAGATFVRTLPDAIMGTFGPDLYHILSRFIPFLRSKNGELKTLINDFSGVVRDGEMMLVLGRPGSGCTTFLKTIANDRESYAQVDGDVSYGGIPADKQRKMYRGEVNYNMEDDVHFATLNVWQTFMFALLTKTKKKAKGDIPLIADALMKMFGISHTKMTLVGDEYTRGVSGGERKRVSIAETLASKSTVVCWDNSTRGLDASTALDYAKSLRIMTDVSNRTTLVTLYQAGQGIYDLMDKVLVIDQGRCIFTGPAEAAKQYFIDLGFECPERQTTADFLTAITDPVERKFRPGCEASTPKTPVELERAFRESSFYTRNQQDIEVYEQHLQQTNHEDAKEFEEAVQAGKSKTVTKKSPYTVSFIRQVLACTQREFWLLWGDTSTLWTKVFIIISNGLIVGSLFYGQPLNTDGAFSRGGSLFFSILFLGWLQLTELMKAVSGRAVVARQKEYAFYRPSAVSVARVIADFPVILVQVCLFTIIMYFMTNLDVDAGKFWIYFLFVYTNTICITALYRMFASLSPTIDDAVRFSGIALNLLIIYTGYVIPKTQLLNDYIWFGWIYYINPISYSFEAVLTNEFSDRTMACAPDNLVPQGPGIDPAFQGCTLTGAAVNAQSVNGADYLQTQYTYTRAHLWRNFGVVVAYTVLYLLVTIAATELFSFVGGGGGALVFKKSKKAKKQVKQAGASDEEKAGSDESSSDTAIGGSTTGEKEEQDALNSIEKSESIFTWRDVEYTVPYQGGERKLLNKVNGYAKPGLMIALMGASGAGKTTLLNTLSQRQKMGVVQGEMFVDGRPLGKEFQRNTGFCEQMDLHDGTATIREALEFSAILRQDRKIPRAEKIAYVDTVIDLLELNDMQDAIISSLGVEQRKRLTIGVELAAKPSLLLFLDEPTSGLDSQSAYSIIRFLKKLTAAGQAIVCTIHQPSSVLIQQFDMVLALNPGGNTFYFGPIGENGKDVIDYFGARGVKCPPAKNVAEFLLETAIKPKKRSDGSKIDWNEEWRNSKEAQAVIDEIDGLKRMRSESTHANHKEDEATEFAAPVWLQTTMLTKRVFTQYWRDPSYLYGKLFVAVIVGIFNGFTFWQLGNSIQDMQNRMFTAFLILTIPPTVVNAVVPKFYQNMALWMARELPSRIYGWFAFCTAMVVAEIPIATVSAIVYWLLWYYPSGLPTDSSTAGYVFFMVLLFFWFQSSWGMWICSFAPSFTVISNVLPFFFVMFSLFNGVVRPYASIPVFWRYWMYYVNPSTWWISGVLAKTLDGIPVECTSSETAMFNVPAGQTCQSYAGAFADSAGGYLLNPEATANCEYCPYRLANGYLATLNIQAGDAWRDLGIFCVFVVSNWALVYFFIYTVRIKGWTFGFGPLFGALGKMVGVLKKPFQSKKKE</sequence>